<keyword evidence="3" id="KW-1185">Reference proteome</keyword>
<evidence type="ECO:0000313" key="2">
    <source>
        <dbReference type="EMBL" id="GHC65311.1"/>
    </source>
</evidence>
<comment type="caution">
    <text evidence="2">The sequence shown here is derived from an EMBL/GenBank/DDBJ whole genome shotgun (WGS) entry which is preliminary data.</text>
</comment>
<gene>
    <name evidence="2" type="ORF">GCM10007315_32360</name>
</gene>
<proteinExistence type="predicted"/>
<organism evidence="2 3">
    <name type="scientific">Neogemmobacter tilapiae</name>
    <dbReference type="NCBI Taxonomy" id="875041"/>
    <lineage>
        <taxon>Bacteria</taxon>
        <taxon>Pseudomonadati</taxon>
        <taxon>Pseudomonadota</taxon>
        <taxon>Alphaproteobacteria</taxon>
        <taxon>Rhodobacterales</taxon>
        <taxon>Paracoccaceae</taxon>
        <taxon>Neogemmobacter</taxon>
    </lineage>
</organism>
<protein>
    <recommendedName>
        <fullName evidence="1">DUF4178 domain-containing protein</fullName>
    </recommendedName>
</protein>
<accession>A0A918TVH7</accession>
<reference evidence="2" key="2">
    <citation type="submission" date="2020-09" db="EMBL/GenBank/DDBJ databases">
        <authorList>
            <person name="Sun Q."/>
            <person name="Kim S."/>
        </authorList>
    </citation>
    <scope>NUCLEOTIDE SEQUENCE</scope>
    <source>
        <strain evidence="2">KCTC 23310</strain>
    </source>
</reference>
<sequence length="193" mass="21169">MSPRLAVAKTLSCDSCGTTLFLEDQAVRLAGIQGVLHEIPSLVALGEKVRLGRFVLRPIGLVRFSYGRGTWDEYWCEQGAGGQGVWLSVDEGELVVQAALDTTQARLPLRGRPSLGQTFHWEGASWRVTEFEMATCLGWKGELPEVLAVGKSHDFVNCSAGERLLSGEFDADGTAHWFLGEWVDAYDLRRGVA</sequence>
<dbReference type="Proteomes" id="UP000638981">
    <property type="component" value="Unassembled WGS sequence"/>
</dbReference>
<dbReference type="EMBL" id="BMYJ01000012">
    <property type="protein sequence ID" value="GHC65311.1"/>
    <property type="molecule type" value="Genomic_DNA"/>
</dbReference>
<dbReference type="Pfam" id="PF13785">
    <property type="entry name" value="DUF4178"/>
    <property type="match status" value="1"/>
</dbReference>
<dbReference type="InterPro" id="IPR025235">
    <property type="entry name" value="DUF4178"/>
</dbReference>
<evidence type="ECO:0000313" key="3">
    <source>
        <dbReference type="Proteomes" id="UP000638981"/>
    </source>
</evidence>
<evidence type="ECO:0000259" key="1">
    <source>
        <dbReference type="Pfam" id="PF13785"/>
    </source>
</evidence>
<feature type="domain" description="DUF4178" evidence="1">
    <location>
        <begin position="59"/>
        <end position="184"/>
    </location>
</feature>
<name>A0A918TVH7_9RHOB</name>
<reference evidence="2" key="1">
    <citation type="journal article" date="2014" name="Int. J. Syst. Evol. Microbiol.">
        <title>Complete genome sequence of Corynebacterium casei LMG S-19264T (=DSM 44701T), isolated from a smear-ripened cheese.</title>
        <authorList>
            <consortium name="US DOE Joint Genome Institute (JGI-PGF)"/>
            <person name="Walter F."/>
            <person name="Albersmeier A."/>
            <person name="Kalinowski J."/>
            <person name="Ruckert C."/>
        </authorList>
    </citation>
    <scope>NUCLEOTIDE SEQUENCE</scope>
    <source>
        <strain evidence="2">KCTC 23310</strain>
    </source>
</reference>
<dbReference type="AlphaFoldDB" id="A0A918TVH7"/>